<dbReference type="AlphaFoldDB" id="A0A4S2MUJ2"/>
<dbReference type="Pfam" id="PF08238">
    <property type="entry name" value="Sel1"/>
    <property type="match status" value="5"/>
</dbReference>
<feature type="compositionally biased region" description="Low complexity" evidence="2">
    <location>
        <begin position="653"/>
        <end position="668"/>
    </location>
</feature>
<dbReference type="PANTHER" id="PTHR46430:SF2">
    <property type="entry name" value="CHITIN SYNTHASE REGULATORY FACTOR 4"/>
    <property type="match status" value="1"/>
</dbReference>
<accession>A0A4S2MUJ2</accession>
<dbReference type="SMART" id="SM00671">
    <property type="entry name" value="SEL1"/>
    <property type="match status" value="7"/>
</dbReference>
<dbReference type="InParanoid" id="A0A4S2MUJ2"/>
<feature type="region of interest" description="Disordered" evidence="2">
    <location>
        <begin position="1"/>
        <end position="47"/>
    </location>
</feature>
<keyword evidence="4" id="KW-1185">Reference proteome</keyword>
<dbReference type="PANTHER" id="PTHR46430">
    <property type="entry name" value="PROTEIN SKT5-RELATED"/>
    <property type="match status" value="1"/>
</dbReference>
<dbReference type="EMBL" id="ML220126">
    <property type="protein sequence ID" value="TGZ80201.1"/>
    <property type="molecule type" value="Genomic_DNA"/>
</dbReference>
<dbReference type="InterPro" id="IPR011990">
    <property type="entry name" value="TPR-like_helical_dom_sf"/>
</dbReference>
<gene>
    <name evidence="3" type="ORF">EX30DRAFT_349649</name>
</gene>
<evidence type="ECO:0000256" key="1">
    <source>
        <dbReference type="ARBA" id="ARBA00022737"/>
    </source>
</evidence>
<feature type="compositionally biased region" description="Pro residues" evidence="2">
    <location>
        <begin position="711"/>
        <end position="721"/>
    </location>
</feature>
<protein>
    <submittedName>
        <fullName evidence="3">HCP-like protein</fullName>
    </submittedName>
</protein>
<dbReference type="STRING" id="341454.A0A4S2MUJ2"/>
<dbReference type="InterPro" id="IPR051726">
    <property type="entry name" value="Chitin_Synth_Reg"/>
</dbReference>
<feature type="compositionally biased region" description="Basic and acidic residues" evidence="2">
    <location>
        <begin position="856"/>
        <end position="865"/>
    </location>
</feature>
<dbReference type="Proteomes" id="UP000298138">
    <property type="component" value="Unassembled WGS sequence"/>
</dbReference>
<feature type="compositionally biased region" description="Pro residues" evidence="2">
    <location>
        <begin position="731"/>
        <end position="752"/>
    </location>
</feature>
<dbReference type="OrthoDB" id="4095816at2759"/>
<sequence>MAYQHHQQNQQWGRGGGYQQQYPYDGGNTQYPPPNNSNQYGPQVQAHRGPMTSAATFYPGSDEYMMPEQVMIVSPAPQRVMPEVPDQITDSLNNLEIQADSSSSSSRRGAHGNMSSPRGFNSPPGSRPLSGHGAYTMPTMSPAEELAAFPQLINPGPNIPPTDEEKAAQIEDARQDVLSSNDPEMQLVWAQDALNYVEVTLSHLTRIRGGSRPQTPPLERTLRQDAMSVVNFLADQHHPRAEFMRGNWLEFGKFGTPTDKKEAFRCYARSAEKGFARAEYRMGMQFENSNEPMKAIRHYNRGAAEGDSASNYRLGMMTLLGQHGQTQDFARGVELIRTSAEYADENAPQGAYVYGLLLSRELPGIDVPEAYLPMDIDLAREMIEKAAFLGFARAQLKMGSAYELCLLNCDFNPALSMHYNLLAARQGESEAEMAISKWFLCGHEGVFDKNEELAYVYAKRAATANLATAEFALGYFSEIGMFVPKDVNEAKYWYEKAASHGNKDASSRLDGISRSNTLSRQDHEKVAIAAIKSRHGSMRGKNPRTARQSFQKPSIAPITEAPMSPTGGSFQMPEPGADYSNDYPPPGGQYPGQGGPLNTSFIRTDGGPGPNSGIPPRAGSAAPYPLGNAMEGPIRPNTATGTGYGSNFHPRQSSLNNSANSRLSVASLGPGMIPPAGTYPPPGSIPPRAGSAAPQGGFHRPGPQGPYGGPQGPPPGRPTPGPGGRGQFGPGPGPLSPPPHDPYGPPQRPGPDGPGLIGFEAPSKPQQAPRPPRSPGPNMQGGPGGRASPRPGTAASMHKPNSPLGSPMSGNFPRPGVSQTPPRGHTPQPPPATQPAPSKPPGKGPKTFEEMGVPVQKEEQDCVIM</sequence>
<evidence type="ECO:0000256" key="2">
    <source>
        <dbReference type="SAM" id="MobiDB-lite"/>
    </source>
</evidence>
<feature type="compositionally biased region" description="Pro residues" evidence="2">
    <location>
        <begin position="827"/>
        <end position="843"/>
    </location>
</feature>
<name>A0A4S2MUJ2_9PEZI</name>
<reference evidence="3 4" key="1">
    <citation type="submission" date="2019-04" db="EMBL/GenBank/DDBJ databases">
        <title>Comparative genomics and transcriptomics to analyze fruiting body development in filamentous ascomycetes.</title>
        <authorList>
            <consortium name="DOE Joint Genome Institute"/>
            <person name="Lutkenhaus R."/>
            <person name="Traeger S."/>
            <person name="Breuer J."/>
            <person name="Kuo A."/>
            <person name="Lipzen A."/>
            <person name="Pangilinan J."/>
            <person name="Dilworth D."/>
            <person name="Sandor L."/>
            <person name="Poggeler S."/>
            <person name="Barry K."/>
            <person name="Grigoriev I.V."/>
            <person name="Nowrousian M."/>
        </authorList>
    </citation>
    <scope>NUCLEOTIDE SEQUENCE [LARGE SCALE GENOMIC DNA]</scope>
    <source>
        <strain evidence="3 4">CBS 389.68</strain>
    </source>
</reference>
<dbReference type="SUPFAM" id="SSF81901">
    <property type="entry name" value="HCP-like"/>
    <property type="match status" value="1"/>
</dbReference>
<proteinExistence type="predicted"/>
<organism evidence="3 4">
    <name type="scientific">Ascodesmis nigricans</name>
    <dbReference type="NCBI Taxonomy" id="341454"/>
    <lineage>
        <taxon>Eukaryota</taxon>
        <taxon>Fungi</taxon>
        <taxon>Dikarya</taxon>
        <taxon>Ascomycota</taxon>
        <taxon>Pezizomycotina</taxon>
        <taxon>Pezizomycetes</taxon>
        <taxon>Pezizales</taxon>
        <taxon>Ascodesmidaceae</taxon>
        <taxon>Ascodesmis</taxon>
    </lineage>
</organism>
<keyword evidence="1" id="KW-0677">Repeat</keyword>
<feature type="compositionally biased region" description="Basic residues" evidence="2">
    <location>
        <begin position="532"/>
        <end position="544"/>
    </location>
</feature>
<evidence type="ECO:0000313" key="3">
    <source>
        <dbReference type="EMBL" id="TGZ80201.1"/>
    </source>
</evidence>
<feature type="compositionally biased region" description="Low complexity" evidence="2">
    <location>
        <begin position="1"/>
        <end position="12"/>
    </location>
</feature>
<feature type="region of interest" description="Disordered" evidence="2">
    <location>
        <begin position="98"/>
        <end position="138"/>
    </location>
</feature>
<feature type="region of interest" description="Disordered" evidence="2">
    <location>
        <begin position="502"/>
        <end position="865"/>
    </location>
</feature>
<dbReference type="Gene3D" id="1.25.40.10">
    <property type="entry name" value="Tetratricopeptide repeat domain"/>
    <property type="match status" value="2"/>
</dbReference>
<dbReference type="InterPro" id="IPR006597">
    <property type="entry name" value="Sel1-like"/>
</dbReference>
<evidence type="ECO:0000313" key="4">
    <source>
        <dbReference type="Proteomes" id="UP000298138"/>
    </source>
</evidence>
<feature type="compositionally biased region" description="Low complexity" evidence="2">
    <location>
        <begin position="786"/>
        <end position="795"/>
    </location>
</feature>